<dbReference type="GO" id="GO:0016020">
    <property type="term" value="C:membrane"/>
    <property type="evidence" value="ECO:0007669"/>
    <property type="project" value="UniProtKB-SubCell"/>
</dbReference>
<evidence type="ECO:0000256" key="3">
    <source>
        <dbReference type="ARBA" id="ARBA00022692"/>
    </source>
</evidence>
<dbReference type="Proteomes" id="UP000054270">
    <property type="component" value="Unassembled WGS sequence"/>
</dbReference>
<evidence type="ECO:0000256" key="1">
    <source>
        <dbReference type="ARBA" id="ARBA00004141"/>
    </source>
</evidence>
<protein>
    <recommendedName>
        <fullName evidence="6">Protein YOP1</fullName>
    </recommendedName>
</protein>
<keyword evidence="4 6" id="KW-1133">Transmembrane helix</keyword>
<proteinExistence type="inferred from homology"/>
<reference evidence="8" key="1">
    <citation type="submission" date="2014-04" db="EMBL/GenBank/DDBJ databases">
        <title>Evolutionary Origins and Diversification of the Mycorrhizal Mutualists.</title>
        <authorList>
            <consortium name="DOE Joint Genome Institute"/>
            <consortium name="Mycorrhizal Genomics Consortium"/>
            <person name="Kohler A."/>
            <person name="Kuo A."/>
            <person name="Nagy L.G."/>
            <person name="Floudas D."/>
            <person name="Copeland A."/>
            <person name="Barry K.W."/>
            <person name="Cichocki N."/>
            <person name="Veneault-Fourrey C."/>
            <person name="LaButti K."/>
            <person name="Lindquist E.A."/>
            <person name="Lipzen A."/>
            <person name="Lundell T."/>
            <person name="Morin E."/>
            <person name="Murat C."/>
            <person name="Riley R."/>
            <person name="Ohm R."/>
            <person name="Sun H."/>
            <person name="Tunlid A."/>
            <person name="Henrissat B."/>
            <person name="Grigoriev I.V."/>
            <person name="Hibbett D.S."/>
            <person name="Martin F."/>
        </authorList>
    </citation>
    <scope>NUCLEOTIDE SEQUENCE [LARGE SCALE GENOMIC DNA]</scope>
    <source>
        <strain evidence="8">FD-334 SS-4</strain>
    </source>
</reference>
<dbReference type="InterPro" id="IPR004345">
    <property type="entry name" value="TB2_DP1_HVA22"/>
</dbReference>
<dbReference type="OrthoDB" id="434647at2759"/>
<comment type="subcellular location">
    <subcellularLocation>
        <location evidence="1 6">Membrane</location>
        <topology evidence="1 6">Multi-pass membrane protein</topology>
    </subcellularLocation>
</comment>
<feature type="transmembrane region" description="Helical" evidence="6">
    <location>
        <begin position="42"/>
        <end position="68"/>
    </location>
</feature>
<evidence type="ECO:0000256" key="2">
    <source>
        <dbReference type="ARBA" id="ARBA00008573"/>
    </source>
</evidence>
<evidence type="ECO:0000313" key="7">
    <source>
        <dbReference type="EMBL" id="KJA25865.1"/>
    </source>
</evidence>
<keyword evidence="5 6" id="KW-0472">Membrane</keyword>
<evidence type="ECO:0000256" key="6">
    <source>
        <dbReference type="RuleBase" id="RU362006"/>
    </source>
</evidence>
<dbReference type="Pfam" id="PF03134">
    <property type="entry name" value="TB2_DP1_HVA22"/>
    <property type="match status" value="1"/>
</dbReference>
<evidence type="ECO:0000256" key="4">
    <source>
        <dbReference type="ARBA" id="ARBA00022989"/>
    </source>
</evidence>
<name>A0A0D2Q2T1_HYPSF</name>
<accession>A0A0D2Q2T1</accession>
<evidence type="ECO:0000256" key="5">
    <source>
        <dbReference type="ARBA" id="ARBA00023136"/>
    </source>
</evidence>
<feature type="non-terminal residue" evidence="7">
    <location>
        <position position="133"/>
    </location>
</feature>
<dbReference type="EMBL" id="KN817530">
    <property type="protein sequence ID" value="KJA25865.1"/>
    <property type="molecule type" value="Genomic_DNA"/>
</dbReference>
<comment type="caution">
    <text evidence="6">Lacks conserved residue(s) required for the propagation of feature annotation.</text>
</comment>
<dbReference type="PANTHER" id="PTHR12300">
    <property type="entry name" value="HVA22-LIKE PROTEINS"/>
    <property type="match status" value="1"/>
</dbReference>
<keyword evidence="3 6" id="KW-0812">Transmembrane</keyword>
<dbReference type="OMA" id="YWILMAT"/>
<sequence>MFMSTASRLLSAWFAFLLPCFSTFKALSRRPLSEPELHKLAMYWAVIGAFVAFEYLAEWTISWLPFYWEIKTLFLLYLSLPQTQGSTYVYTTYLQPFFARNEADLDAGIIAIQRNVVTFIQGKLSGIWDLFWT</sequence>
<organism evidence="7 8">
    <name type="scientific">Hypholoma sublateritium (strain FD-334 SS-4)</name>
    <dbReference type="NCBI Taxonomy" id="945553"/>
    <lineage>
        <taxon>Eukaryota</taxon>
        <taxon>Fungi</taxon>
        <taxon>Dikarya</taxon>
        <taxon>Basidiomycota</taxon>
        <taxon>Agaricomycotina</taxon>
        <taxon>Agaricomycetes</taxon>
        <taxon>Agaricomycetidae</taxon>
        <taxon>Agaricales</taxon>
        <taxon>Agaricineae</taxon>
        <taxon>Strophariaceae</taxon>
        <taxon>Hypholoma</taxon>
    </lineage>
</organism>
<keyword evidence="8" id="KW-1185">Reference proteome</keyword>
<dbReference type="AlphaFoldDB" id="A0A0D2Q2T1"/>
<comment type="similarity">
    <text evidence="2 6">Belongs to the DP1 family.</text>
</comment>
<gene>
    <name evidence="7" type="ORF">HYPSUDRAFT_160465</name>
</gene>
<dbReference type="PANTHER" id="PTHR12300:SF161">
    <property type="entry name" value="RECEPTOR EXPRESSION-ENHANCING PROTEIN"/>
    <property type="match status" value="1"/>
</dbReference>
<evidence type="ECO:0000313" key="8">
    <source>
        <dbReference type="Proteomes" id="UP000054270"/>
    </source>
</evidence>